<feature type="DNA-binding region" description="H-T-H motif" evidence="2">
    <location>
        <begin position="28"/>
        <end position="47"/>
    </location>
</feature>
<name>W6T3V9_9LACO</name>
<accession>W6T3V9</accession>
<dbReference type="Proteomes" id="UP000019247">
    <property type="component" value="Unassembled WGS sequence"/>
</dbReference>
<reference evidence="4 5" key="1">
    <citation type="journal article" date="2014" name="Genome Announc.">
        <title>Genome Sequence of Lactobacillus fabifermentans Strain T30PCM01, Isolated from Fermenting Grape Marc.</title>
        <authorList>
            <person name="Treu L."/>
            <person name="Vendramin V."/>
            <person name="Bovo B."/>
            <person name="Giacomini A."/>
            <person name="Corich V."/>
            <person name="Campanaro S."/>
        </authorList>
    </citation>
    <scope>NUCLEOTIDE SEQUENCE [LARGE SCALE GENOMIC DNA]</scope>
    <source>
        <strain evidence="4 5">T30PCM01</strain>
    </source>
</reference>
<dbReference type="InterPro" id="IPR050624">
    <property type="entry name" value="HTH-type_Tx_Regulator"/>
</dbReference>
<dbReference type="PATRIC" id="fig|1400520.3.peg.3339"/>
<dbReference type="AlphaFoldDB" id="W6T3V9"/>
<dbReference type="Gene3D" id="1.10.357.10">
    <property type="entry name" value="Tetracycline Repressor, domain 2"/>
    <property type="match status" value="1"/>
</dbReference>
<keyword evidence="1 2" id="KW-0238">DNA-binding</keyword>
<dbReference type="STRING" id="1400520.LFAB_16970"/>
<evidence type="ECO:0000259" key="3">
    <source>
        <dbReference type="PROSITE" id="PS50977"/>
    </source>
</evidence>
<comment type="caution">
    <text evidence="4">The sequence shown here is derived from an EMBL/GenBank/DDBJ whole genome shotgun (WGS) entry which is preliminary data.</text>
</comment>
<protein>
    <recommendedName>
        <fullName evidence="3">HTH tetR-type domain-containing protein</fullName>
    </recommendedName>
</protein>
<sequence>MSKKTSSLARLKNAFAELLRTQPLEQITVQAIVRQADVNRSTFYRHFLDREDFLTWLTNQMIQEITATITKAPTAMTLDFTGFYAYAGRHRQLLQALLTSKQWPAFIAQLHHVVASNYRQLLLTYPSSIPINLQAEFLIGGHINLINWWFQQTTPPSPAQMATYHQSLSQPR</sequence>
<dbReference type="PROSITE" id="PS50977">
    <property type="entry name" value="HTH_TETR_2"/>
    <property type="match status" value="1"/>
</dbReference>
<dbReference type="PANTHER" id="PTHR43479">
    <property type="entry name" value="ACREF/ENVCD OPERON REPRESSOR-RELATED"/>
    <property type="match status" value="1"/>
</dbReference>
<dbReference type="InterPro" id="IPR039532">
    <property type="entry name" value="TetR_C_Firmicutes"/>
</dbReference>
<evidence type="ECO:0000313" key="4">
    <source>
        <dbReference type="EMBL" id="ETY72616.1"/>
    </source>
</evidence>
<dbReference type="RefSeq" id="WP_051502117.1">
    <property type="nucleotide sequence ID" value="NZ_KK036540.1"/>
</dbReference>
<evidence type="ECO:0000256" key="2">
    <source>
        <dbReference type="PROSITE-ProRule" id="PRU00335"/>
    </source>
</evidence>
<organism evidence="4 5">
    <name type="scientific">Lactiplantibacillus fabifermentans T30PCM01</name>
    <dbReference type="NCBI Taxonomy" id="1400520"/>
    <lineage>
        <taxon>Bacteria</taxon>
        <taxon>Bacillati</taxon>
        <taxon>Bacillota</taxon>
        <taxon>Bacilli</taxon>
        <taxon>Lactobacillales</taxon>
        <taxon>Lactobacillaceae</taxon>
        <taxon>Lactiplantibacillus</taxon>
    </lineage>
</organism>
<evidence type="ECO:0000256" key="1">
    <source>
        <dbReference type="ARBA" id="ARBA00023125"/>
    </source>
</evidence>
<dbReference type="GO" id="GO:0003677">
    <property type="term" value="F:DNA binding"/>
    <property type="evidence" value="ECO:0007669"/>
    <property type="project" value="UniProtKB-UniRule"/>
</dbReference>
<dbReference type="EMBL" id="AWWK01000094">
    <property type="protein sequence ID" value="ETY72616.1"/>
    <property type="molecule type" value="Genomic_DNA"/>
</dbReference>
<dbReference type="Pfam" id="PF14278">
    <property type="entry name" value="TetR_C_8"/>
    <property type="match status" value="1"/>
</dbReference>
<dbReference type="SUPFAM" id="SSF46689">
    <property type="entry name" value="Homeodomain-like"/>
    <property type="match status" value="1"/>
</dbReference>
<dbReference type="HOGENOM" id="CLU_087539_0_0_9"/>
<dbReference type="InterPro" id="IPR001647">
    <property type="entry name" value="HTH_TetR"/>
</dbReference>
<feature type="domain" description="HTH tetR-type" evidence="3">
    <location>
        <begin position="5"/>
        <end position="65"/>
    </location>
</feature>
<dbReference type="eggNOG" id="COG1309">
    <property type="taxonomic scope" value="Bacteria"/>
</dbReference>
<dbReference type="PANTHER" id="PTHR43479:SF7">
    <property type="entry name" value="TETR-FAMILY TRANSCRIPTIONAL REGULATOR"/>
    <property type="match status" value="1"/>
</dbReference>
<proteinExistence type="predicted"/>
<gene>
    <name evidence="4" type="ORF">LFAB_16970</name>
</gene>
<dbReference type="InterPro" id="IPR009057">
    <property type="entry name" value="Homeodomain-like_sf"/>
</dbReference>
<evidence type="ECO:0000313" key="5">
    <source>
        <dbReference type="Proteomes" id="UP000019247"/>
    </source>
</evidence>
<dbReference type="Pfam" id="PF00440">
    <property type="entry name" value="TetR_N"/>
    <property type="match status" value="1"/>
</dbReference>